<dbReference type="OrthoDB" id="5877963at2759"/>
<protein>
    <recommendedName>
        <fullName evidence="7">Amino acid transporter</fullName>
    </recommendedName>
</protein>
<gene>
    <name evidence="8" type="ORF">DM01DRAFT_262302</name>
</gene>
<dbReference type="PANTHER" id="PTHR42865:SF7">
    <property type="entry name" value="PROTON_GLUTAMATE-ASPARTATE SYMPORTER"/>
    <property type="match status" value="1"/>
</dbReference>
<feature type="transmembrane region" description="Helical" evidence="7">
    <location>
        <begin position="44"/>
        <end position="66"/>
    </location>
</feature>
<name>A0A1X2GNW6_9FUNG</name>
<keyword evidence="6 7" id="KW-0472">Membrane</keyword>
<evidence type="ECO:0000256" key="1">
    <source>
        <dbReference type="ARBA" id="ARBA00004651"/>
    </source>
</evidence>
<evidence type="ECO:0000256" key="2">
    <source>
        <dbReference type="ARBA" id="ARBA00022448"/>
    </source>
</evidence>
<dbReference type="InterPro" id="IPR001991">
    <property type="entry name" value="Na-dicarboxylate_symporter"/>
</dbReference>
<dbReference type="PRINTS" id="PR00173">
    <property type="entry name" value="EDTRNSPORT"/>
</dbReference>
<dbReference type="GO" id="GO:0005886">
    <property type="term" value="C:plasma membrane"/>
    <property type="evidence" value="ECO:0007669"/>
    <property type="project" value="UniProtKB-SubCell"/>
</dbReference>
<reference evidence="8 9" key="1">
    <citation type="submission" date="2016-07" db="EMBL/GenBank/DDBJ databases">
        <title>Pervasive Adenine N6-methylation of Active Genes in Fungi.</title>
        <authorList>
            <consortium name="DOE Joint Genome Institute"/>
            <person name="Mondo S.J."/>
            <person name="Dannebaum R.O."/>
            <person name="Kuo R.C."/>
            <person name="Labutti K."/>
            <person name="Haridas S."/>
            <person name="Kuo A."/>
            <person name="Salamov A."/>
            <person name="Ahrendt S.R."/>
            <person name="Lipzen A."/>
            <person name="Sullivan W."/>
            <person name="Andreopoulos W.B."/>
            <person name="Clum A."/>
            <person name="Lindquist E."/>
            <person name="Daum C."/>
            <person name="Ramamoorthy G.K."/>
            <person name="Gryganskyi A."/>
            <person name="Culley D."/>
            <person name="Magnuson J.K."/>
            <person name="James T.Y."/>
            <person name="O'Malley M.A."/>
            <person name="Stajich J.E."/>
            <person name="Spatafora J.W."/>
            <person name="Visel A."/>
            <person name="Grigoriev I.V."/>
        </authorList>
    </citation>
    <scope>NUCLEOTIDE SEQUENCE [LARGE SCALE GENOMIC DNA]</scope>
    <source>
        <strain evidence="8 9">NRRL 3301</strain>
    </source>
</reference>
<dbReference type="Gene3D" id="1.10.3860.10">
    <property type="entry name" value="Sodium:dicarboxylate symporter"/>
    <property type="match status" value="1"/>
</dbReference>
<dbReference type="PANTHER" id="PTHR42865">
    <property type="entry name" value="PROTON/GLUTAMATE-ASPARTATE SYMPORTER"/>
    <property type="match status" value="1"/>
</dbReference>
<keyword evidence="5 7" id="KW-1133">Transmembrane helix</keyword>
<evidence type="ECO:0000313" key="9">
    <source>
        <dbReference type="Proteomes" id="UP000242146"/>
    </source>
</evidence>
<dbReference type="Pfam" id="PF00375">
    <property type="entry name" value="SDF"/>
    <property type="match status" value="1"/>
</dbReference>
<proteinExistence type="inferred from homology"/>
<keyword evidence="7" id="KW-0769">Symport</keyword>
<feature type="transmembrane region" description="Helical" evidence="7">
    <location>
        <begin position="72"/>
        <end position="90"/>
    </location>
</feature>
<feature type="transmembrane region" description="Helical" evidence="7">
    <location>
        <begin position="249"/>
        <end position="269"/>
    </location>
</feature>
<feature type="transmembrane region" description="Helical" evidence="7">
    <location>
        <begin position="289"/>
        <end position="316"/>
    </location>
</feature>
<dbReference type="Proteomes" id="UP000242146">
    <property type="component" value="Unassembled WGS sequence"/>
</dbReference>
<feature type="transmembrane region" description="Helical" evidence="7">
    <location>
        <begin position="142"/>
        <end position="163"/>
    </location>
</feature>
<keyword evidence="9" id="KW-1185">Reference proteome</keyword>
<feature type="transmembrane region" description="Helical" evidence="7">
    <location>
        <begin position="203"/>
        <end position="228"/>
    </location>
</feature>
<accession>A0A1X2GNW6</accession>
<evidence type="ECO:0000256" key="6">
    <source>
        <dbReference type="ARBA" id="ARBA00023136"/>
    </source>
</evidence>
<keyword evidence="4 7" id="KW-0812">Transmembrane</keyword>
<comment type="caution">
    <text evidence="8">The sequence shown here is derived from an EMBL/GenBank/DDBJ whole genome shotgun (WGS) entry which is preliminary data.</text>
</comment>
<sequence length="412" mass="44432">MPAAIQRIFQRSRDGLSQARDQTISLEIPVERTREPPKIVAKTLAGISFLWDTLIITPFLLVWRFLARYTNLTFWIIFSMVVGILVGNFAPDAGKAVKPLGTAFINMIKIVEVPLIFSTLVVGIAGHGDDVSKVGKLAVKTIIYFEVVTTFALFIGLAMANLVKPGAGVILPADAGDTVTSLEQKNTEISWDKEMFLIIPENFFVAAYNGSILGVVFCAVMFSCATMLADKTSRNFMLRINSSLSQVMFKFVGLVMNYAPIGIGCALAATVGSNGISVLANLGKLIGCLYASLFIFVLIILLPIMLIFNIPVFGFFKAVSQPWLIAFSSASSESALPKAFERMREFGCPNAVTGFVIPCGYSFNLDGTTLYLSLASIFSAQAAGLNLPVATQLSILGTLMLSSKGVAAVSYF</sequence>
<keyword evidence="2 7" id="KW-0813">Transport</keyword>
<comment type="similarity">
    <text evidence="7">Belongs to the dicarboxylate/amino acid:cation symporter (DAACS) (TC 2.A.23) family.</text>
</comment>
<evidence type="ECO:0000313" key="8">
    <source>
        <dbReference type="EMBL" id="ORX58098.1"/>
    </source>
</evidence>
<evidence type="ECO:0000256" key="7">
    <source>
        <dbReference type="RuleBase" id="RU361216"/>
    </source>
</evidence>
<evidence type="ECO:0000256" key="3">
    <source>
        <dbReference type="ARBA" id="ARBA00022475"/>
    </source>
</evidence>
<comment type="subcellular location">
    <subcellularLocation>
        <location evidence="1">Cell membrane</location>
        <topology evidence="1">Multi-pass membrane protein</topology>
    </subcellularLocation>
    <subcellularLocation>
        <location evidence="7">Membrane</location>
        <topology evidence="7">Multi-pass membrane protein</topology>
    </subcellularLocation>
</comment>
<dbReference type="EMBL" id="MCGT01000007">
    <property type="protein sequence ID" value="ORX58098.1"/>
    <property type="molecule type" value="Genomic_DNA"/>
</dbReference>
<keyword evidence="3" id="KW-1003">Cell membrane</keyword>
<dbReference type="SUPFAM" id="SSF118215">
    <property type="entry name" value="Proton glutamate symport protein"/>
    <property type="match status" value="1"/>
</dbReference>
<organism evidence="8 9">
    <name type="scientific">Hesseltinella vesiculosa</name>
    <dbReference type="NCBI Taxonomy" id="101127"/>
    <lineage>
        <taxon>Eukaryota</taxon>
        <taxon>Fungi</taxon>
        <taxon>Fungi incertae sedis</taxon>
        <taxon>Mucoromycota</taxon>
        <taxon>Mucoromycotina</taxon>
        <taxon>Mucoromycetes</taxon>
        <taxon>Mucorales</taxon>
        <taxon>Cunninghamellaceae</taxon>
        <taxon>Hesseltinella</taxon>
    </lineage>
</organism>
<evidence type="ECO:0000256" key="5">
    <source>
        <dbReference type="ARBA" id="ARBA00022989"/>
    </source>
</evidence>
<dbReference type="STRING" id="101127.A0A1X2GNW6"/>
<evidence type="ECO:0000256" key="4">
    <source>
        <dbReference type="ARBA" id="ARBA00022692"/>
    </source>
</evidence>
<dbReference type="AlphaFoldDB" id="A0A1X2GNW6"/>
<dbReference type="InterPro" id="IPR036458">
    <property type="entry name" value="Na:dicarbo_symporter_sf"/>
</dbReference>
<dbReference type="GO" id="GO:0015293">
    <property type="term" value="F:symporter activity"/>
    <property type="evidence" value="ECO:0007669"/>
    <property type="project" value="UniProtKB-UniRule"/>
</dbReference>